<name>A0ACB9WHD6_CHAAC</name>
<proteinExistence type="predicted"/>
<sequence length="218" mass="24270">MTREETQTENGLWEKKRTQRGLYNCMFCLERRVCTSVNHHQGASAEQMAEEGIEPLIDFASVEGRKTETTESDTVLHVGKLLSCARTASTRRGSLDMEDMRRQDVNQCKGLLFFYPTPTQAGDHSHTPSSNTLPKILHKLLRWKCLGNVGRCRGKTKAHGSSPPLCLLSSTVIVIANGHGSTGLTEGHCYETERGLFASQDSFTYVVFNDPFIMSVLT</sequence>
<keyword evidence="2" id="KW-1185">Reference proteome</keyword>
<evidence type="ECO:0000313" key="1">
    <source>
        <dbReference type="EMBL" id="KAI4812370.1"/>
    </source>
</evidence>
<evidence type="ECO:0000313" key="2">
    <source>
        <dbReference type="Proteomes" id="UP001057452"/>
    </source>
</evidence>
<protein>
    <submittedName>
        <fullName evidence="1">Uncharacterized protein</fullName>
    </submittedName>
</protein>
<reference evidence="1" key="1">
    <citation type="submission" date="2022-05" db="EMBL/GenBank/DDBJ databases">
        <title>Chromosome-level genome of Chaenocephalus aceratus.</title>
        <authorList>
            <person name="Park H."/>
        </authorList>
    </citation>
    <scope>NUCLEOTIDE SEQUENCE</scope>
    <source>
        <strain evidence="1">KU_202001</strain>
    </source>
</reference>
<comment type="caution">
    <text evidence="1">The sequence shown here is derived from an EMBL/GenBank/DDBJ whole genome shotgun (WGS) entry which is preliminary data.</text>
</comment>
<gene>
    <name evidence="1" type="ORF">KUCAC02_023768</name>
</gene>
<organism evidence="1 2">
    <name type="scientific">Chaenocephalus aceratus</name>
    <name type="common">Blackfin icefish</name>
    <name type="synonym">Chaenichthys aceratus</name>
    <dbReference type="NCBI Taxonomy" id="36190"/>
    <lineage>
        <taxon>Eukaryota</taxon>
        <taxon>Metazoa</taxon>
        <taxon>Chordata</taxon>
        <taxon>Craniata</taxon>
        <taxon>Vertebrata</taxon>
        <taxon>Euteleostomi</taxon>
        <taxon>Actinopterygii</taxon>
        <taxon>Neopterygii</taxon>
        <taxon>Teleostei</taxon>
        <taxon>Neoteleostei</taxon>
        <taxon>Acanthomorphata</taxon>
        <taxon>Eupercaria</taxon>
        <taxon>Perciformes</taxon>
        <taxon>Notothenioidei</taxon>
        <taxon>Channichthyidae</taxon>
        <taxon>Chaenocephalus</taxon>
    </lineage>
</organism>
<dbReference type="EMBL" id="CM043806">
    <property type="protein sequence ID" value="KAI4812370.1"/>
    <property type="molecule type" value="Genomic_DNA"/>
</dbReference>
<dbReference type="Proteomes" id="UP001057452">
    <property type="component" value="Chromosome 22"/>
</dbReference>
<accession>A0ACB9WHD6</accession>